<dbReference type="InterPro" id="IPR011763">
    <property type="entry name" value="COA_CT_C"/>
</dbReference>
<dbReference type="InParanoid" id="A0A4S2N2S5"/>
<dbReference type="OrthoDB" id="439921at2759"/>
<dbReference type="SUPFAM" id="SSF52096">
    <property type="entry name" value="ClpP/crotonase"/>
    <property type="match status" value="2"/>
</dbReference>
<proteinExistence type="predicted"/>
<comment type="pathway">
    <text evidence="1">Metabolic intermediate metabolism; propanoyl-CoA degradation; succinyl-CoA from propanoyl-CoA: step 1/3.</text>
</comment>
<dbReference type="InterPro" id="IPR029045">
    <property type="entry name" value="ClpP/crotonase-like_dom_sf"/>
</dbReference>
<evidence type="ECO:0000259" key="10">
    <source>
        <dbReference type="PROSITE" id="PS50980"/>
    </source>
</evidence>
<feature type="region of interest" description="Disordered" evidence="9">
    <location>
        <begin position="84"/>
        <end position="105"/>
    </location>
</feature>
<dbReference type="EMBL" id="ML220113">
    <property type="protein sequence ID" value="TGZ83512.1"/>
    <property type="molecule type" value="Genomic_DNA"/>
</dbReference>
<dbReference type="PANTHER" id="PTHR43842">
    <property type="entry name" value="PROPIONYL-COA CARBOXYLASE BETA CHAIN"/>
    <property type="match status" value="1"/>
</dbReference>
<evidence type="ECO:0000256" key="1">
    <source>
        <dbReference type="ARBA" id="ARBA00005060"/>
    </source>
</evidence>
<dbReference type="PROSITE" id="PS50989">
    <property type="entry name" value="COA_CT_CTER"/>
    <property type="match status" value="1"/>
</dbReference>
<keyword evidence="13" id="KW-1185">Reference proteome</keyword>
<evidence type="ECO:0000256" key="6">
    <source>
        <dbReference type="ARBA" id="ARBA00048208"/>
    </source>
</evidence>
<comment type="catalytic activity">
    <reaction evidence="6">
        <text>butanoyl-CoA + hydrogencarbonate + ATP = (2S)-ethylmalonyl-CoA + ADP + phosphate + H(+)</text>
        <dbReference type="Rhea" id="RHEA:59520"/>
        <dbReference type="ChEBI" id="CHEBI:15378"/>
        <dbReference type="ChEBI" id="CHEBI:17544"/>
        <dbReference type="ChEBI" id="CHEBI:30616"/>
        <dbReference type="ChEBI" id="CHEBI:43474"/>
        <dbReference type="ChEBI" id="CHEBI:57371"/>
        <dbReference type="ChEBI" id="CHEBI:60909"/>
        <dbReference type="ChEBI" id="CHEBI:456216"/>
    </reaction>
    <physiologicalReaction direction="left-to-right" evidence="6">
        <dbReference type="Rhea" id="RHEA:59521"/>
    </physiologicalReaction>
</comment>
<dbReference type="Gene3D" id="3.90.226.10">
    <property type="entry name" value="2-enoyl-CoA Hydratase, Chain A, domain 1"/>
    <property type="match status" value="2"/>
</dbReference>
<gene>
    <name evidence="12" type="ORF">EX30DRAFT_327122</name>
</gene>
<comment type="subunit">
    <text evidence="3">The holoenzyme is a dodecamer composed of 6 PCCA/alpha subunits and 6 PCCB/beta subunits.</text>
</comment>
<evidence type="ECO:0000256" key="9">
    <source>
        <dbReference type="SAM" id="MobiDB-lite"/>
    </source>
</evidence>
<dbReference type="GO" id="GO:0004658">
    <property type="term" value="F:propionyl-CoA carboxylase activity"/>
    <property type="evidence" value="ECO:0007669"/>
    <property type="project" value="UniProtKB-EC"/>
</dbReference>
<organism evidence="12 13">
    <name type="scientific">Ascodesmis nigricans</name>
    <dbReference type="NCBI Taxonomy" id="341454"/>
    <lineage>
        <taxon>Eukaryota</taxon>
        <taxon>Fungi</taxon>
        <taxon>Dikarya</taxon>
        <taxon>Ascomycota</taxon>
        <taxon>Pezizomycotina</taxon>
        <taxon>Pezizomycetes</taxon>
        <taxon>Pezizales</taxon>
        <taxon>Ascodesmidaceae</taxon>
        <taxon>Ascodesmis</taxon>
    </lineage>
</organism>
<dbReference type="STRING" id="341454.A0A4S2N2S5"/>
<evidence type="ECO:0000256" key="3">
    <source>
        <dbReference type="ARBA" id="ARBA00038567"/>
    </source>
</evidence>
<feature type="coiled-coil region" evidence="8">
    <location>
        <begin position="481"/>
        <end position="508"/>
    </location>
</feature>
<dbReference type="PANTHER" id="PTHR43842:SF2">
    <property type="entry name" value="PROPIONYL-COA CARBOXYLASE BETA CHAIN, MITOCHONDRIAL"/>
    <property type="match status" value="1"/>
</dbReference>
<dbReference type="GO" id="GO:0006552">
    <property type="term" value="P:L-leucine catabolic process"/>
    <property type="evidence" value="ECO:0007669"/>
    <property type="project" value="UniProtKB-UniPathway"/>
</dbReference>
<evidence type="ECO:0000256" key="5">
    <source>
        <dbReference type="ARBA" id="ARBA00042797"/>
    </source>
</evidence>
<dbReference type="EC" id="6.4.1.3" evidence="2"/>
<evidence type="ECO:0000256" key="7">
    <source>
        <dbReference type="ARBA" id="ARBA00049495"/>
    </source>
</evidence>
<dbReference type="InterPro" id="IPR034733">
    <property type="entry name" value="AcCoA_carboxyl_beta"/>
</dbReference>
<feature type="domain" description="CoA carboxyltransferase C-terminal" evidence="11">
    <location>
        <begin position="286"/>
        <end position="550"/>
    </location>
</feature>
<dbReference type="PROSITE" id="PS50980">
    <property type="entry name" value="COA_CT_NTER"/>
    <property type="match status" value="1"/>
</dbReference>
<evidence type="ECO:0000256" key="4">
    <source>
        <dbReference type="ARBA" id="ARBA00041138"/>
    </source>
</evidence>
<dbReference type="UniPathway" id="UPA00363">
    <property type="reaction ID" value="UER00861"/>
</dbReference>
<name>A0A4S2N2S5_9PEZI</name>
<evidence type="ECO:0000256" key="2">
    <source>
        <dbReference type="ARBA" id="ARBA00013050"/>
    </source>
</evidence>
<dbReference type="AlphaFoldDB" id="A0A4S2N2S5"/>
<comment type="catalytic activity">
    <reaction evidence="7">
        <text>propanoyl-CoA + hydrogencarbonate + ATP = (S)-methylmalonyl-CoA + ADP + phosphate + H(+)</text>
        <dbReference type="Rhea" id="RHEA:23720"/>
        <dbReference type="ChEBI" id="CHEBI:15378"/>
        <dbReference type="ChEBI" id="CHEBI:17544"/>
        <dbReference type="ChEBI" id="CHEBI:30616"/>
        <dbReference type="ChEBI" id="CHEBI:43474"/>
        <dbReference type="ChEBI" id="CHEBI:57327"/>
        <dbReference type="ChEBI" id="CHEBI:57392"/>
        <dbReference type="ChEBI" id="CHEBI:456216"/>
        <dbReference type="EC" id="6.4.1.3"/>
    </reaction>
    <physiologicalReaction direction="left-to-right" evidence="7">
        <dbReference type="Rhea" id="RHEA:23721"/>
    </physiologicalReaction>
</comment>
<dbReference type="Proteomes" id="UP000298138">
    <property type="component" value="Unassembled WGS sequence"/>
</dbReference>
<reference evidence="12 13" key="1">
    <citation type="submission" date="2019-04" db="EMBL/GenBank/DDBJ databases">
        <title>Comparative genomics and transcriptomics to analyze fruiting body development in filamentous ascomycetes.</title>
        <authorList>
            <consortium name="DOE Joint Genome Institute"/>
            <person name="Lutkenhaus R."/>
            <person name="Traeger S."/>
            <person name="Breuer J."/>
            <person name="Kuo A."/>
            <person name="Lipzen A."/>
            <person name="Pangilinan J."/>
            <person name="Dilworth D."/>
            <person name="Sandor L."/>
            <person name="Poggeler S."/>
            <person name="Barry K."/>
            <person name="Grigoriev I.V."/>
            <person name="Nowrousian M."/>
        </authorList>
    </citation>
    <scope>NUCLEOTIDE SEQUENCE [LARGE SCALE GENOMIC DNA]</scope>
    <source>
        <strain evidence="12 13">CBS 389.68</strain>
    </source>
</reference>
<accession>A0A4S2N2S5</accession>
<evidence type="ECO:0000313" key="12">
    <source>
        <dbReference type="EMBL" id="TGZ83512.1"/>
    </source>
</evidence>
<keyword evidence="8" id="KW-0175">Coiled coil</keyword>
<dbReference type="Pfam" id="PF01039">
    <property type="entry name" value="Carboxyl_trans"/>
    <property type="match status" value="1"/>
</dbReference>
<dbReference type="InterPro" id="IPR011762">
    <property type="entry name" value="COA_CT_N"/>
</dbReference>
<protein>
    <recommendedName>
        <fullName evidence="4">Propionyl-CoA carboxylase beta chain, mitochondrial</fullName>
        <ecNumber evidence="2">6.4.1.3</ecNumber>
    </recommendedName>
    <alternativeName>
        <fullName evidence="5">Propanoyl-CoA:carbon dioxide ligase subunit beta</fullName>
    </alternativeName>
</protein>
<sequence>MAPTDDASKATARLAQLQSHLPADYSDITSQLTHLETLARTPPTTQASYQRQLSRGKLWVRDRITSLLDPDSFYEIGPTTGSITWTSSSDGPPQPTDLIPSNNLQGRGTINSRRVLLTADDFAVRAGHADGALMEKTLYVERLALHTRTPIIKLVDGSSGGGSVTMTMKLGFTPLPSLHNFFSLVAQQCDLGIPNVGAILGPAVGLGATRAAMCHFTVIARDVGSFFAAGPKVVEHATFEEGLTNDELGGAALQTANGTLDNIALNEHDAFHQIRTFLSYVPSCGASELPPILLPSSDPITRRDLEIATHIPRRPARAANVPAIVDSLFDKDSVFVIGATFSRTSLTALARLGGHPVGVIANLSSLALDAAGCKKIAKHLRMCDVFNLPVVQLIDCPGFAVGSAAEREATMKAGVEMAKAYYSTTVPVYSIVVRRCYGVAGGIMVDPREMKERVFWPSAEFGSLPADGGGIEVAHRGELRKEAERRGREGYEKRLEELKREYRAMENPLRAAARFNVEEVIRPEETRRWAGEWVARQYEKGGVLERRVAERMAGRLVVRF</sequence>
<evidence type="ECO:0000313" key="13">
    <source>
        <dbReference type="Proteomes" id="UP000298138"/>
    </source>
</evidence>
<feature type="domain" description="CoA carboxyltransferase N-terminal" evidence="10">
    <location>
        <begin position="22"/>
        <end position="293"/>
    </location>
</feature>
<evidence type="ECO:0000259" key="11">
    <source>
        <dbReference type="PROSITE" id="PS50989"/>
    </source>
</evidence>
<dbReference type="InterPro" id="IPR051047">
    <property type="entry name" value="AccD/PCCB"/>
</dbReference>
<evidence type="ECO:0000256" key="8">
    <source>
        <dbReference type="SAM" id="Coils"/>
    </source>
</evidence>